<dbReference type="EMBL" id="JASCIS010000007">
    <property type="protein sequence ID" value="MDI3418662.1"/>
    <property type="molecule type" value="Genomic_DNA"/>
</dbReference>
<evidence type="ECO:0000256" key="2">
    <source>
        <dbReference type="SAM" id="SignalP"/>
    </source>
</evidence>
<dbReference type="RefSeq" id="WP_282534581.1">
    <property type="nucleotide sequence ID" value="NZ_JASCIS010000007.1"/>
</dbReference>
<sequence length="133" mass="13248">MTAHRRPLAAALSALLAAVAFLLLPSSTAAAEVQAQRGAGAAQFAHGSAGVQFGHGGKGGAQLAYGHIGSHPETTPPPPFLTPRAGEAAGHRAHGGPDGRVGRDGPPACQDLAVPRPRGPPSGPEIRQVPVDA</sequence>
<dbReference type="Proteomes" id="UP001237105">
    <property type="component" value="Unassembled WGS sequence"/>
</dbReference>
<comment type="caution">
    <text evidence="3">The sequence shown here is derived from an EMBL/GenBank/DDBJ whole genome shotgun (WGS) entry which is preliminary data.</text>
</comment>
<feature type="signal peptide" evidence="2">
    <location>
        <begin position="1"/>
        <end position="31"/>
    </location>
</feature>
<proteinExistence type="predicted"/>
<reference evidence="3 4" key="1">
    <citation type="submission" date="2023-05" db="EMBL/GenBank/DDBJ databases">
        <title>Draft genome sequence of Streptomyces sp. B-S-A12 isolated from a cave soil in Thailand.</title>
        <authorList>
            <person name="Chamroensaksri N."/>
            <person name="Muangham S."/>
        </authorList>
    </citation>
    <scope>NUCLEOTIDE SEQUENCE [LARGE SCALE GENOMIC DNA]</scope>
    <source>
        <strain evidence="3 4">B-S-A12</strain>
    </source>
</reference>
<accession>A0ABT6SVK1</accession>
<name>A0ABT6SVK1_9ACTN</name>
<organism evidence="3 4">
    <name type="scientific">Streptomyces luteolus</name>
    <dbReference type="NCBI Taxonomy" id="3043615"/>
    <lineage>
        <taxon>Bacteria</taxon>
        <taxon>Bacillati</taxon>
        <taxon>Actinomycetota</taxon>
        <taxon>Actinomycetes</taxon>
        <taxon>Kitasatosporales</taxon>
        <taxon>Streptomycetaceae</taxon>
        <taxon>Streptomyces</taxon>
    </lineage>
</organism>
<evidence type="ECO:0000313" key="3">
    <source>
        <dbReference type="EMBL" id="MDI3418662.1"/>
    </source>
</evidence>
<feature type="compositionally biased region" description="Low complexity" evidence="1">
    <location>
        <begin position="37"/>
        <end position="47"/>
    </location>
</feature>
<protein>
    <submittedName>
        <fullName evidence="3">Uncharacterized protein</fullName>
    </submittedName>
</protein>
<keyword evidence="4" id="KW-1185">Reference proteome</keyword>
<keyword evidence="2" id="KW-0732">Signal</keyword>
<evidence type="ECO:0000313" key="4">
    <source>
        <dbReference type="Proteomes" id="UP001237105"/>
    </source>
</evidence>
<feature type="chain" id="PRO_5047531416" evidence="2">
    <location>
        <begin position="32"/>
        <end position="133"/>
    </location>
</feature>
<gene>
    <name evidence="3" type="ORF">QIT00_08810</name>
</gene>
<feature type="region of interest" description="Disordered" evidence="1">
    <location>
        <begin position="37"/>
        <end position="133"/>
    </location>
</feature>
<evidence type="ECO:0000256" key="1">
    <source>
        <dbReference type="SAM" id="MobiDB-lite"/>
    </source>
</evidence>